<protein>
    <recommendedName>
        <fullName evidence="10">Mannosyltransferase</fullName>
    </recommendedName>
</protein>
<evidence type="ECO:0000256" key="4">
    <source>
        <dbReference type="ARBA" id="ARBA00022679"/>
    </source>
</evidence>
<dbReference type="RefSeq" id="XP_003686350.1">
    <property type="nucleotide sequence ID" value="XM_003686302.1"/>
</dbReference>
<evidence type="ECO:0000256" key="6">
    <source>
        <dbReference type="SAM" id="MobiDB-lite"/>
    </source>
</evidence>
<dbReference type="Proteomes" id="UP000005666">
    <property type="component" value="Chromosome 7"/>
</dbReference>
<dbReference type="PANTHER" id="PTHR31121">
    <property type="entry name" value="ALPHA-1,2 MANNOSYLTRANSFERASE KTR1"/>
    <property type="match status" value="1"/>
</dbReference>
<keyword evidence="7" id="KW-0812">Transmembrane</keyword>
<evidence type="ECO:0000313" key="8">
    <source>
        <dbReference type="EMBL" id="CCE63916.1"/>
    </source>
</evidence>
<evidence type="ECO:0000313" key="9">
    <source>
        <dbReference type="Proteomes" id="UP000005666"/>
    </source>
</evidence>
<evidence type="ECO:0000256" key="5">
    <source>
        <dbReference type="ARBA" id="ARBA00022968"/>
    </source>
</evidence>
<dbReference type="InterPro" id="IPR002685">
    <property type="entry name" value="Glyco_trans_15"/>
</dbReference>
<dbReference type="GeneID" id="11533551"/>
<dbReference type="Pfam" id="PF01793">
    <property type="entry name" value="Glyco_transf_15"/>
    <property type="match status" value="2"/>
</dbReference>
<dbReference type="GO" id="GO:0005794">
    <property type="term" value="C:Golgi apparatus"/>
    <property type="evidence" value="ECO:0007669"/>
    <property type="project" value="TreeGrafter"/>
</dbReference>
<dbReference type="eggNOG" id="KOG4472">
    <property type="taxonomic scope" value="Eukaryota"/>
</dbReference>
<dbReference type="KEGG" id="tpf:TPHA_0G00800"/>
<dbReference type="GO" id="GO:0006487">
    <property type="term" value="P:protein N-linked glycosylation"/>
    <property type="evidence" value="ECO:0007669"/>
    <property type="project" value="TreeGrafter"/>
</dbReference>
<keyword evidence="7" id="KW-1133">Transmembrane helix</keyword>
<sequence>MSQGMRLKRFLSRIIRWRPLSLAQLLILLFTAGLTFIVVWNTEMPIPYISYDTDDMDSKRDWVFNRGCVDTQEYLQRKDYHKRNATFVILTRNEELDDMLKTIYSIESRFNQWFEYPYVFLNNEPFTEHFQNTIKENTNAKVEFGVIDESMWEFPENIRNSPAFENFLQNQGDRGILYGNQESYHKMCRFYSGFFYRHPLVAKYKWYWRLEPDVEFYCDLTYDPFFEMEKTNKKYAFTIMIPELYYTIPNLFRYTKLFIRQNKLKTGSLWKLFVDNYEIIDSKKYGEYDDFINHKDDISVKLPQEVAIDYLLNEDKNDSDGLRNLINKAKSITPLQEEKFDNEGYNLCHFWSNFEIARVDLYTNEVYEEYFQFLEESNGFWQERWGDAPIHSLGLSLILNFDEVHYFRDIGYRHGEIKHCPKNFVSDDENRSSQLPYQSKHAKYNRGFFHRYDKGHSNGNGCRCSCPPSFDVEDTAYYCMYKWFEMSFANPDTNLGDNTLPGNEHKPLEDVKDTYEEIASQFYASKGKKPPKDVGSKFHKPKVN</sequence>
<gene>
    <name evidence="8" type="primary">TPHA0G00800</name>
    <name evidence="8" type="ordered locus">TPHA_0G00800</name>
</gene>
<name>G8BVI8_TETPH</name>
<comment type="similarity">
    <text evidence="2">Belongs to the glycosyltransferase 15 family.</text>
</comment>
<evidence type="ECO:0000256" key="1">
    <source>
        <dbReference type="ARBA" id="ARBA00004606"/>
    </source>
</evidence>
<evidence type="ECO:0000256" key="7">
    <source>
        <dbReference type="SAM" id="Phobius"/>
    </source>
</evidence>
<dbReference type="OMA" id="YNDFFEM"/>
<feature type="region of interest" description="Disordered" evidence="6">
    <location>
        <begin position="525"/>
        <end position="544"/>
    </location>
</feature>
<dbReference type="GO" id="GO:0000032">
    <property type="term" value="P:cell wall mannoprotein biosynthetic process"/>
    <property type="evidence" value="ECO:0007669"/>
    <property type="project" value="TreeGrafter"/>
</dbReference>
<keyword evidence="5" id="KW-0735">Signal-anchor</keyword>
<dbReference type="HOGENOM" id="CLU_024327_2_0_1"/>
<evidence type="ECO:0008006" key="10">
    <source>
        <dbReference type="Google" id="ProtNLM"/>
    </source>
</evidence>
<reference evidence="8 9" key="1">
    <citation type="journal article" date="2011" name="Proc. Natl. Acad. Sci. U.S.A.">
        <title>Evolutionary erosion of yeast sex chromosomes by mating-type switching accidents.</title>
        <authorList>
            <person name="Gordon J.L."/>
            <person name="Armisen D."/>
            <person name="Proux-Wera E."/>
            <person name="Oheigeartaigh S.S."/>
            <person name="Byrne K.P."/>
            <person name="Wolfe K.H."/>
        </authorList>
    </citation>
    <scope>NUCLEOTIDE SEQUENCE [LARGE SCALE GENOMIC DNA]</scope>
    <source>
        <strain evidence="9">ATCC 24235 / CBS 4417 / NBRC 1672 / NRRL Y-8282 / UCD 70-5</strain>
    </source>
</reference>
<dbReference type="PANTHER" id="PTHR31121:SF2">
    <property type="entry name" value="MANNOSYLTRANSFERASE KTR5-RELATED"/>
    <property type="match status" value="1"/>
</dbReference>
<dbReference type="InterPro" id="IPR029044">
    <property type="entry name" value="Nucleotide-diphossugar_trans"/>
</dbReference>
<evidence type="ECO:0000256" key="3">
    <source>
        <dbReference type="ARBA" id="ARBA00022676"/>
    </source>
</evidence>
<dbReference type="SUPFAM" id="SSF53448">
    <property type="entry name" value="Nucleotide-diphospho-sugar transferases"/>
    <property type="match status" value="1"/>
</dbReference>
<accession>G8BVI8</accession>
<dbReference type="EMBL" id="HE612862">
    <property type="protein sequence ID" value="CCE63916.1"/>
    <property type="molecule type" value="Genomic_DNA"/>
</dbReference>
<keyword evidence="9" id="KW-1185">Reference proteome</keyword>
<dbReference type="GO" id="GO:0000026">
    <property type="term" value="F:alpha-1,2-mannosyltransferase activity"/>
    <property type="evidence" value="ECO:0007669"/>
    <property type="project" value="TreeGrafter"/>
</dbReference>
<evidence type="ECO:0000256" key="2">
    <source>
        <dbReference type="ARBA" id="ARBA00007677"/>
    </source>
</evidence>
<feature type="transmembrane region" description="Helical" evidence="7">
    <location>
        <begin position="20"/>
        <end position="40"/>
    </location>
</feature>
<keyword evidence="7" id="KW-0472">Membrane</keyword>
<proteinExistence type="inferred from homology"/>
<keyword evidence="3" id="KW-0328">Glycosyltransferase</keyword>
<organism evidence="8 9">
    <name type="scientific">Tetrapisispora phaffii (strain ATCC 24235 / CBS 4417 / NBRC 1672 / NRRL Y-8282 / UCD 70-5)</name>
    <name type="common">Yeast</name>
    <name type="synonym">Fabospora phaffii</name>
    <dbReference type="NCBI Taxonomy" id="1071381"/>
    <lineage>
        <taxon>Eukaryota</taxon>
        <taxon>Fungi</taxon>
        <taxon>Dikarya</taxon>
        <taxon>Ascomycota</taxon>
        <taxon>Saccharomycotina</taxon>
        <taxon>Saccharomycetes</taxon>
        <taxon>Saccharomycetales</taxon>
        <taxon>Saccharomycetaceae</taxon>
        <taxon>Tetrapisispora</taxon>
    </lineage>
</organism>
<dbReference type="OrthoDB" id="439943at2759"/>
<comment type="subcellular location">
    <subcellularLocation>
        <location evidence="1">Membrane</location>
        <topology evidence="1">Single-pass type II membrane protein</topology>
    </subcellularLocation>
</comment>
<dbReference type="GO" id="GO:0016020">
    <property type="term" value="C:membrane"/>
    <property type="evidence" value="ECO:0007669"/>
    <property type="project" value="UniProtKB-SubCell"/>
</dbReference>
<dbReference type="AlphaFoldDB" id="G8BVI8"/>
<keyword evidence="4" id="KW-0808">Transferase</keyword>
<dbReference type="Gene3D" id="3.90.550.10">
    <property type="entry name" value="Spore Coat Polysaccharide Biosynthesis Protein SpsA, Chain A"/>
    <property type="match status" value="1"/>
</dbReference>